<name>A0A1M7YB24_9BACT</name>
<dbReference type="GO" id="GO:0055085">
    <property type="term" value="P:transmembrane transport"/>
    <property type="evidence" value="ECO:0007669"/>
    <property type="project" value="InterPro"/>
</dbReference>
<evidence type="ECO:0000256" key="8">
    <source>
        <dbReference type="RuleBase" id="RU363032"/>
    </source>
</evidence>
<feature type="domain" description="ABC transmembrane type-1" evidence="9">
    <location>
        <begin position="65"/>
        <end position="271"/>
    </location>
</feature>
<feature type="transmembrane region" description="Helical" evidence="8">
    <location>
        <begin position="194"/>
        <end position="215"/>
    </location>
</feature>
<keyword evidence="6 8" id="KW-1133">Transmembrane helix</keyword>
<dbReference type="PROSITE" id="PS50928">
    <property type="entry name" value="ABC_TM1"/>
    <property type="match status" value="1"/>
</dbReference>
<keyword evidence="7 8" id="KW-0472">Membrane</keyword>
<evidence type="ECO:0000256" key="4">
    <source>
        <dbReference type="ARBA" id="ARBA00022475"/>
    </source>
</evidence>
<organism evidence="10 11">
    <name type="scientific">Desulfopila aestuarii DSM 18488</name>
    <dbReference type="NCBI Taxonomy" id="1121416"/>
    <lineage>
        <taxon>Bacteria</taxon>
        <taxon>Pseudomonadati</taxon>
        <taxon>Thermodesulfobacteriota</taxon>
        <taxon>Desulfobulbia</taxon>
        <taxon>Desulfobulbales</taxon>
        <taxon>Desulfocapsaceae</taxon>
        <taxon>Desulfopila</taxon>
    </lineage>
</organism>
<feature type="transmembrane region" description="Helical" evidence="8">
    <location>
        <begin position="152"/>
        <end position="173"/>
    </location>
</feature>
<keyword evidence="5 8" id="KW-0812">Transmembrane</keyword>
<evidence type="ECO:0000256" key="6">
    <source>
        <dbReference type="ARBA" id="ARBA00022989"/>
    </source>
</evidence>
<dbReference type="InterPro" id="IPR035906">
    <property type="entry name" value="MetI-like_sf"/>
</dbReference>
<evidence type="ECO:0000256" key="3">
    <source>
        <dbReference type="ARBA" id="ARBA00022448"/>
    </source>
</evidence>
<evidence type="ECO:0000256" key="7">
    <source>
        <dbReference type="ARBA" id="ARBA00023136"/>
    </source>
</evidence>
<dbReference type="OrthoDB" id="9807047at2"/>
<evidence type="ECO:0000256" key="2">
    <source>
        <dbReference type="ARBA" id="ARBA00007069"/>
    </source>
</evidence>
<comment type="similarity">
    <text evidence="2">Belongs to the binding-protein-dependent transport system permease family. CysTW subfamily.</text>
</comment>
<dbReference type="Proteomes" id="UP000184603">
    <property type="component" value="Unassembled WGS sequence"/>
</dbReference>
<feature type="transmembrane region" description="Helical" evidence="8">
    <location>
        <begin position="252"/>
        <end position="274"/>
    </location>
</feature>
<evidence type="ECO:0000256" key="5">
    <source>
        <dbReference type="ARBA" id="ARBA00022692"/>
    </source>
</evidence>
<proteinExistence type="inferred from homology"/>
<sequence length="285" mass="31642">MKIMRTKTAVISLVSGWLLLFGVVPILMLLAASFLTQDATGFFRLPFALTSYRQLFLDPGYLEVLLRSVKLAAITTICCLAVGYPFAWFTVRRARKQRLVILILLMIPFWTNSLVRTYAIRMVLGTNGLLNKMLLAAGVIEAPLKLLYTDTAVILGLFYLMLPFMILPLYANLEKLDYRLVEAARDLGAGLMAIFRKVIVPLSIPGIFAGCIMVFVPTMGLFYVAALLGGARQLLIGNLIQQQFLNARNWPLGSATSVILILLMTVMLAGYALVMRRLASRGQRS</sequence>
<accession>A0A1M7YB24</accession>
<dbReference type="Gene3D" id="1.10.3720.10">
    <property type="entry name" value="MetI-like"/>
    <property type="match status" value="1"/>
</dbReference>
<keyword evidence="3 8" id="KW-0813">Transport</keyword>
<dbReference type="InterPro" id="IPR000515">
    <property type="entry name" value="MetI-like"/>
</dbReference>
<dbReference type="STRING" id="1121416.SAMN02745220_03072"/>
<gene>
    <name evidence="10" type="ORF">SAMN02745220_03072</name>
</gene>
<dbReference type="EMBL" id="FRFE01000015">
    <property type="protein sequence ID" value="SHO49756.1"/>
    <property type="molecule type" value="Genomic_DNA"/>
</dbReference>
<protein>
    <submittedName>
        <fullName evidence="10">Spermidine/putrescine transport system permease protein</fullName>
    </submittedName>
</protein>
<dbReference type="GO" id="GO:0005886">
    <property type="term" value="C:plasma membrane"/>
    <property type="evidence" value="ECO:0007669"/>
    <property type="project" value="UniProtKB-SubCell"/>
</dbReference>
<feature type="transmembrane region" description="Helical" evidence="8">
    <location>
        <begin position="12"/>
        <end position="35"/>
    </location>
</feature>
<dbReference type="CDD" id="cd06261">
    <property type="entry name" value="TM_PBP2"/>
    <property type="match status" value="1"/>
</dbReference>
<keyword evidence="11" id="KW-1185">Reference proteome</keyword>
<reference evidence="10 11" key="1">
    <citation type="submission" date="2016-12" db="EMBL/GenBank/DDBJ databases">
        <authorList>
            <person name="Song W.-J."/>
            <person name="Kurnit D.M."/>
        </authorList>
    </citation>
    <scope>NUCLEOTIDE SEQUENCE [LARGE SCALE GENOMIC DNA]</scope>
    <source>
        <strain evidence="10 11">DSM 18488</strain>
    </source>
</reference>
<comment type="subcellular location">
    <subcellularLocation>
        <location evidence="1 8">Cell membrane</location>
        <topology evidence="1 8">Multi-pass membrane protein</topology>
    </subcellularLocation>
</comment>
<feature type="transmembrane region" description="Helical" evidence="8">
    <location>
        <begin position="64"/>
        <end position="87"/>
    </location>
</feature>
<dbReference type="Pfam" id="PF00528">
    <property type="entry name" value="BPD_transp_1"/>
    <property type="match status" value="1"/>
</dbReference>
<evidence type="ECO:0000256" key="1">
    <source>
        <dbReference type="ARBA" id="ARBA00004651"/>
    </source>
</evidence>
<evidence type="ECO:0000313" key="11">
    <source>
        <dbReference type="Proteomes" id="UP000184603"/>
    </source>
</evidence>
<evidence type="ECO:0000313" key="10">
    <source>
        <dbReference type="EMBL" id="SHO49756.1"/>
    </source>
</evidence>
<dbReference type="AlphaFoldDB" id="A0A1M7YB24"/>
<dbReference type="PANTHER" id="PTHR42929:SF1">
    <property type="entry name" value="INNER MEMBRANE ABC TRANSPORTER PERMEASE PROTEIN YDCU-RELATED"/>
    <property type="match status" value="1"/>
</dbReference>
<dbReference type="SUPFAM" id="SSF161098">
    <property type="entry name" value="MetI-like"/>
    <property type="match status" value="1"/>
</dbReference>
<feature type="transmembrane region" description="Helical" evidence="8">
    <location>
        <begin position="99"/>
        <end position="120"/>
    </location>
</feature>
<evidence type="ECO:0000259" key="9">
    <source>
        <dbReference type="PROSITE" id="PS50928"/>
    </source>
</evidence>
<keyword evidence="4" id="KW-1003">Cell membrane</keyword>
<dbReference type="PANTHER" id="PTHR42929">
    <property type="entry name" value="INNER MEMBRANE ABC TRANSPORTER PERMEASE PROTEIN YDCU-RELATED-RELATED"/>
    <property type="match status" value="1"/>
</dbReference>